<evidence type="ECO:0000313" key="2">
    <source>
        <dbReference type="EMBL" id="WUI83680.1"/>
    </source>
</evidence>
<keyword evidence="3" id="KW-1185">Reference proteome</keyword>
<evidence type="ECO:0000259" key="1">
    <source>
        <dbReference type="PROSITE" id="PS51186"/>
    </source>
</evidence>
<dbReference type="Pfam" id="PF13302">
    <property type="entry name" value="Acetyltransf_3"/>
    <property type="match status" value="1"/>
</dbReference>
<dbReference type="PROSITE" id="PS51186">
    <property type="entry name" value="GNAT"/>
    <property type="match status" value="1"/>
</dbReference>
<protein>
    <submittedName>
        <fullName evidence="2">GNAT family N-acetyltransferase</fullName>
    </submittedName>
</protein>
<gene>
    <name evidence="2" type="ORF">OG375_04845</name>
</gene>
<dbReference type="SUPFAM" id="SSF55729">
    <property type="entry name" value="Acyl-CoA N-acyltransferases (Nat)"/>
    <property type="match status" value="1"/>
</dbReference>
<dbReference type="Gene3D" id="3.40.630.30">
    <property type="match status" value="1"/>
</dbReference>
<accession>A0ABZ1PIP1</accession>
<evidence type="ECO:0000313" key="3">
    <source>
        <dbReference type="Proteomes" id="UP001346877"/>
    </source>
</evidence>
<dbReference type="RefSeq" id="WP_328372954.1">
    <property type="nucleotide sequence ID" value="NZ_CP107936.1"/>
</dbReference>
<organism evidence="2 3">
    <name type="scientific">Micromonospora zamorensis</name>
    <dbReference type="NCBI Taxonomy" id="709883"/>
    <lineage>
        <taxon>Bacteria</taxon>
        <taxon>Bacillati</taxon>
        <taxon>Actinomycetota</taxon>
        <taxon>Actinomycetes</taxon>
        <taxon>Micromonosporales</taxon>
        <taxon>Micromonosporaceae</taxon>
        <taxon>Micromonospora</taxon>
    </lineage>
</organism>
<dbReference type="InterPro" id="IPR016181">
    <property type="entry name" value="Acyl_CoA_acyltransferase"/>
</dbReference>
<sequence>MPLFDISGAVRLITRKQVPLRESPRLLVTGAETGPIVIERATLGALPQVNAMHRRCSPASRRARYHQSRESLRPAEWKTFCEPETGWTWLARPAANQALVIGMVSVLRYSDRASWDFSVLIDDGWQGRRVGTIMAGHAVASAQAGGVESLEAIVEQDNVRSLKLLRRLGASIRLVDAFTAEARISLRGRAVCEPPLTA</sequence>
<reference evidence="2 3" key="1">
    <citation type="submission" date="2022-10" db="EMBL/GenBank/DDBJ databases">
        <title>The complete genomes of actinobacterial strains from the NBC collection.</title>
        <authorList>
            <person name="Joergensen T.S."/>
            <person name="Alvarez Arevalo M."/>
            <person name="Sterndorff E.B."/>
            <person name="Faurdal D."/>
            <person name="Vuksanovic O."/>
            <person name="Mourched A.-S."/>
            <person name="Charusanti P."/>
            <person name="Shaw S."/>
            <person name="Blin K."/>
            <person name="Weber T."/>
        </authorList>
    </citation>
    <scope>NUCLEOTIDE SEQUENCE [LARGE SCALE GENOMIC DNA]</scope>
    <source>
        <strain evidence="2 3">NBC_00396</strain>
    </source>
</reference>
<dbReference type="InterPro" id="IPR000182">
    <property type="entry name" value="GNAT_dom"/>
</dbReference>
<dbReference type="EMBL" id="CP107941">
    <property type="protein sequence ID" value="WUI83680.1"/>
    <property type="molecule type" value="Genomic_DNA"/>
</dbReference>
<name>A0ABZ1PIP1_9ACTN</name>
<dbReference type="Proteomes" id="UP001346877">
    <property type="component" value="Chromosome"/>
</dbReference>
<proteinExistence type="predicted"/>
<feature type="domain" description="N-acetyltransferase" evidence="1">
    <location>
        <begin position="36"/>
        <end position="187"/>
    </location>
</feature>